<dbReference type="Proteomes" id="UP001050975">
    <property type="component" value="Unassembled WGS sequence"/>
</dbReference>
<evidence type="ECO:0000313" key="2">
    <source>
        <dbReference type="EMBL" id="GET43071.1"/>
    </source>
</evidence>
<feature type="domain" description="FHA" evidence="1">
    <location>
        <begin position="31"/>
        <end position="83"/>
    </location>
</feature>
<accession>A0AAV3XN06</accession>
<dbReference type="Pfam" id="PF00498">
    <property type="entry name" value="FHA"/>
    <property type="match status" value="1"/>
</dbReference>
<gene>
    <name evidence="2" type="ORF">MiSe_78910</name>
</gene>
<name>A0AAV3XN06_9CYAN</name>
<evidence type="ECO:0000259" key="1">
    <source>
        <dbReference type="PROSITE" id="PS50006"/>
    </source>
</evidence>
<dbReference type="Gene3D" id="2.60.200.20">
    <property type="match status" value="1"/>
</dbReference>
<dbReference type="EMBL" id="BLAY01000197">
    <property type="protein sequence ID" value="GET43071.1"/>
    <property type="molecule type" value="Genomic_DNA"/>
</dbReference>
<protein>
    <submittedName>
        <fullName evidence="2">FHA domain containing protein</fullName>
    </submittedName>
</protein>
<dbReference type="SMART" id="SM00240">
    <property type="entry name" value="FHA"/>
    <property type="match status" value="1"/>
</dbReference>
<dbReference type="SUPFAM" id="SSF49879">
    <property type="entry name" value="SMAD/FHA domain"/>
    <property type="match status" value="1"/>
</dbReference>
<proteinExistence type="predicted"/>
<evidence type="ECO:0000313" key="3">
    <source>
        <dbReference type="Proteomes" id="UP001050975"/>
    </source>
</evidence>
<dbReference type="AlphaFoldDB" id="A0AAV3XN06"/>
<reference evidence="2" key="1">
    <citation type="submission" date="2019-10" db="EMBL/GenBank/DDBJ databases">
        <title>Draft genome sequece of Microseira wollei NIES-4236.</title>
        <authorList>
            <person name="Yamaguchi H."/>
            <person name="Suzuki S."/>
            <person name="Kawachi M."/>
        </authorList>
    </citation>
    <scope>NUCLEOTIDE SEQUENCE</scope>
    <source>
        <strain evidence="2">NIES-4236</strain>
    </source>
</reference>
<keyword evidence="3" id="KW-1185">Reference proteome</keyword>
<dbReference type="RefSeq" id="WP_226591502.1">
    <property type="nucleotide sequence ID" value="NZ_BLAY01000197.1"/>
</dbReference>
<comment type="caution">
    <text evidence="2">The sequence shown here is derived from an EMBL/GenBank/DDBJ whole genome shotgun (WGS) entry which is preliminary data.</text>
</comment>
<sequence length="194" mass="21256">MNQLTLEWQDAGQKQTQTISEQQASKNPGTVRIGRDPVRCDIVLSHPTVSGLHIEIYFNAWQQRFYLRNLRETNPPWVDGGRLNVPEVALNQGTTIYLGETQLKVTGVSIVESNVPPTVLVSPHAHSTNQGQFPAIPHRNNATVPPAVPGANQTYGLQCPKCQRISPYERLDIGCPWCGTSLAAAASVLIAPKQ</sequence>
<dbReference type="PROSITE" id="PS50006">
    <property type="entry name" value="FHA_DOMAIN"/>
    <property type="match status" value="1"/>
</dbReference>
<organism evidence="2 3">
    <name type="scientific">Microseira wollei NIES-4236</name>
    <dbReference type="NCBI Taxonomy" id="2530354"/>
    <lineage>
        <taxon>Bacteria</taxon>
        <taxon>Bacillati</taxon>
        <taxon>Cyanobacteriota</taxon>
        <taxon>Cyanophyceae</taxon>
        <taxon>Oscillatoriophycideae</taxon>
        <taxon>Aerosakkonematales</taxon>
        <taxon>Aerosakkonemataceae</taxon>
        <taxon>Microseira</taxon>
    </lineage>
</organism>
<dbReference type="InterPro" id="IPR008984">
    <property type="entry name" value="SMAD_FHA_dom_sf"/>
</dbReference>
<dbReference type="InterPro" id="IPR000253">
    <property type="entry name" value="FHA_dom"/>
</dbReference>
<dbReference type="CDD" id="cd00060">
    <property type="entry name" value="FHA"/>
    <property type="match status" value="1"/>
</dbReference>